<evidence type="ECO:0008006" key="3">
    <source>
        <dbReference type="Google" id="ProtNLM"/>
    </source>
</evidence>
<proteinExistence type="predicted"/>
<protein>
    <recommendedName>
        <fullName evidence="3">Glycine zipper domain-containing protein</fullName>
    </recommendedName>
</protein>
<evidence type="ECO:0000313" key="1">
    <source>
        <dbReference type="EMBL" id="QNN58991.1"/>
    </source>
</evidence>
<evidence type="ECO:0000313" key="2">
    <source>
        <dbReference type="Proteomes" id="UP000515811"/>
    </source>
</evidence>
<sequence>MTRPQDTTSTTTAENRKVVEDTTATRVGTGIGVAGGAAAGAAAGMLGGPVTAAVGAVVGAAVGGFTGNKIAEAIDPSAEDAYWKEHFQAEPYYSGGFGYEDYAPAYRLGYASRAEGKADWNALNTEWRERWDAERGTSRLDWEAAEPAAQAAWRRANEIWEDIERQDRLRKG</sequence>
<dbReference type="AlphaFoldDB" id="A0A7G9RTR6"/>
<accession>A0A7G9RTR6</accession>
<gene>
    <name evidence="1" type="ORF">H9K76_09440</name>
</gene>
<reference evidence="1 2" key="1">
    <citation type="submission" date="2020-08" db="EMBL/GenBank/DDBJ databases">
        <title>Genome sequence of Diaphorobacter ruginosibacter DSM 27467T.</title>
        <authorList>
            <person name="Hyun D.-W."/>
            <person name="Bae J.-W."/>
        </authorList>
    </citation>
    <scope>NUCLEOTIDE SEQUENCE [LARGE SCALE GENOMIC DNA]</scope>
    <source>
        <strain evidence="1 2">DSM 27467</strain>
    </source>
</reference>
<organism evidence="1 2">
    <name type="scientific">Diaphorobacter ruginosibacter</name>
    <dbReference type="NCBI Taxonomy" id="1715720"/>
    <lineage>
        <taxon>Bacteria</taxon>
        <taxon>Pseudomonadati</taxon>
        <taxon>Pseudomonadota</taxon>
        <taxon>Betaproteobacteria</taxon>
        <taxon>Burkholderiales</taxon>
        <taxon>Comamonadaceae</taxon>
        <taxon>Diaphorobacter</taxon>
    </lineage>
</organism>
<dbReference type="EMBL" id="CP060714">
    <property type="protein sequence ID" value="QNN58991.1"/>
    <property type="molecule type" value="Genomic_DNA"/>
</dbReference>
<dbReference type="KEGG" id="drg:H9K76_09440"/>
<dbReference type="Proteomes" id="UP000515811">
    <property type="component" value="Chromosome"/>
</dbReference>
<dbReference type="RefSeq" id="WP_187599829.1">
    <property type="nucleotide sequence ID" value="NZ_CP060714.1"/>
</dbReference>
<name>A0A7G9RTR6_9BURK</name>
<keyword evidence="2" id="KW-1185">Reference proteome</keyword>